<dbReference type="Gene3D" id="1.10.10.10">
    <property type="entry name" value="Winged helix-like DNA-binding domain superfamily/Winged helix DNA-binding domain"/>
    <property type="match status" value="1"/>
</dbReference>
<dbReference type="InterPro" id="IPR047640">
    <property type="entry name" value="RpiR-like"/>
</dbReference>
<keyword evidence="3" id="KW-0804">Transcription</keyword>
<dbReference type="SUPFAM" id="SSF46689">
    <property type="entry name" value="Homeodomain-like"/>
    <property type="match status" value="1"/>
</dbReference>
<evidence type="ECO:0000259" key="4">
    <source>
        <dbReference type="PROSITE" id="PS51071"/>
    </source>
</evidence>
<keyword evidence="7" id="KW-1185">Reference proteome</keyword>
<gene>
    <name evidence="6" type="ORF">MUO14_17985</name>
</gene>
<dbReference type="Pfam" id="PF01380">
    <property type="entry name" value="SIS"/>
    <property type="match status" value="1"/>
</dbReference>
<keyword evidence="2" id="KW-0238">DNA-binding</keyword>
<evidence type="ECO:0000259" key="5">
    <source>
        <dbReference type="PROSITE" id="PS51464"/>
    </source>
</evidence>
<feature type="domain" description="SIS" evidence="5">
    <location>
        <begin position="129"/>
        <end position="269"/>
    </location>
</feature>
<evidence type="ECO:0000256" key="2">
    <source>
        <dbReference type="ARBA" id="ARBA00023125"/>
    </source>
</evidence>
<name>A0ABY4GWQ6_9BACI</name>
<dbReference type="Gene3D" id="3.40.50.10490">
    <property type="entry name" value="Glucose-6-phosphate isomerase like protein, domain 1"/>
    <property type="match status" value="1"/>
</dbReference>
<organism evidence="6 7">
    <name type="scientific">Halobacillus shinanisalinarum</name>
    <dbReference type="NCBI Taxonomy" id="2932258"/>
    <lineage>
        <taxon>Bacteria</taxon>
        <taxon>Bacillati</taxon>
        <taxon>Bacillota</taxon>
        <taxon>Bacilli</taxon>
        <taxon>Bacillales</taxon>
        <taxon>Bacillaceae</taxon>
        <taxon>Halobacillus</taxon>
    </lineage>
</organism>
<dbReference type="InterPro" id="IPR009057">
    <property type="entry name" value="Homeodomain-like_sf"/>
</dbReference>
<feature type="domain" description="HTH rpiR-type" evidence="4">
    <location>
        <begin position="17"/>
        <end position="93"/>
    </location>
</feature>
<dbReference type="CDD" id="cd05013">
    <property type="entry name" value="SIS_RpiR"/>
    <property type="match status" value="1"/>
</dbReference>
<evidence type="ECO:0000256" key="3">
    <source>
        <dbReference type="ARBA" id="ARBA00023163"/>
    </source>
</evidence>
<proteinExistence type="predicted"/>
<dbReference type="InterPro" id="IPR046348">
    <property type="entry name" value="SIS_dom_sf"/>
</dbReference>
<dbReference type="InterPro" id="IPR001347">
    <property type="entry name" value="SIS_dom"/>
</dbReference>
<keyword evidence="1" id="KW-0805">Transcription regulation</keyword>
<dbReference type="Pfam" id="PF01418">
    <property type="entry name" value="HTH_6"/>
    <property type="match status" value="1"/>
</dbReference>
<sequence length="287" mass="31716">MEKGAGGQVEKQQRNGIKPSILMEQNKQIFTKSENKIYTYIQANKQQVIYHSLTELSEASEVAEATVLRFFRKLGFKGFQDFKFLFAQEVSLESDPNSDETFIEKIRNNIVEAVEDSYDIVDTEGLNAAVDAIDASDDVVVFGIGSSGIAGLDMQNRLMRIGKHVSVVTDPHFQLMRASSMNENTVVIAISLTGSTKDIIDTVKIAKEKKATIIALSNYTKSPLTKFADHILLSSAKESPLDSGSLVSKITQLFLIDLICTGLTVKNYGEAEKVKMEITENIASKLY</sequence>
<reference evidence="6 7" key="1">
    <citation type="submission" date="2022-04" db="EMBL/GenBank/DDBJ databases">
        <title>Halobacillus sp. isolated from saltern.</title>
        <authorList>
            <person name="Won M."/>
            <person name="Lee C.-M."/>
            <person name="Woen H.-Y."/>
            <person name="Kwon S.-W."/>
        </authorList>
    </citation>
    <scope>NUCLEOTIDE SEQUENCE [LARGE SCALE GENOMIC DNA]</scope>
    <source>
        <strain evidence="6 7">SSTM10-2</strain>
    </source>
</reference>
<dbReference type="InterPro" id="IPR000281">
    <property type="entry name" value="HTH_RpiR"/>
</dbReference>
<dbReference type="PANTHER" id="PTHR30514">
    <property type="entry name" value="GLUCOKINASE"/>
    <property type="match status" value="1"/>
</dbReference>
<evidence type="ECO:0000313" key="6">
    <source>
        <dbReference type="EMBL" id="UOQ92343.1"/>
    </source>
</evidence>
<dbReference type="SUPFAM" id="SSF53697">
    <property type="entry name" value="SIS domain"/>
    <property type="match status" value="1"/>
</dbReference>
<evidence type="ECO:0000256" key="1">
    <source>
        <dbReference type="ARBA" id="ARBA00023015"/>
    </source>
</evidence>
<protein>
    <submittedName>
        <fullName evidence="6">MurR/RpiR family transcriptional regulator</fullName>
    </submittedName>
</protein>
<dbReference type="InterPro" id="IPR036388">
    <property type="entry name" value="WH-like_DNA-bd_sf"/>
</dbReference>
<dbReference type="InterPro" id="IPR035472">
    <property type="entry name" value="RpiR-like_SIS"/>
</dbReference>
<dbReference type="EMBL" id="CP095074">
    <property type="protein sequence ID" value="UOQ92343.1"/>
    <property type="molecule type" value="Genomic_DNA"/>
</dbReference>
<dbReference type="PROSITE" id="PS51071">
    <property type="entry name" value="HTH_RPIR"/>
    <property type="match status" value="1"/>
</dbReference>
<accession>A0ABY4GWQ6</accession>
<dbReference type="RefSeq" id="WP_244751953.1">
    <property type="nucleotide sequence ID" value="NZ_CP095074.1"/>
</dbReference>
<evidence type="ECO:0000313" key="7">
    <source>
        <dbReference type="Proteomes" id="UP000831880"/>
    </source>
</evidence>
<dbReference type="PROSITE" id="PS51464">
    <property type="entry name" value="SIS"/>
    <property type="match status" value="1"/>
</dbReference>
<dbReference type="Proteomes" id="UP000831880">
    <property type="component" value="Chromosome"/>
</dbReference>
<dbReference type="PANTHER" id="PTHR30514:SF1">
    <property type="entry name" value="HTH-TYPE TRANSCRIPTIONAL REGULATOR HEXR-RELATED"/>
    <property type="match status" value="1"/>
</dbReference>